<dbReference type="SUPFAM" id="SSF51306">
    <property type="entry name" value="LexA/Signal peptidase"/>
    <property type="match status" value="1"/>
</dbReference>
<accession>A0A4R9LM66</accession>
<proteinExistence type="inferred from homology"/>
<dbReference type="OrthoDB" id="9802919at2"/>
<comment type="caution">
    <text evidence="5">The sequence shown here is derived from an EMBL/GenBank/DDBJ whole genome shotgun (WGS) entry which is preliminary data.</text>
</comment>
<gene>
    <name evidence="5" type="primary">lepB</name>
    <name evidence="5" type="ORF">EHS11_12335</name>
</gene>
<dbReference type="GO" id="GO:0009003">
    <property type="term" value="F:signal peptidase activity"/>
    <property type="evidence" value="ECO:0007669"/>
    <property type="project" value="UniProtKB-EC"/>
</dbReference>
<comment type="subcellular location">
    <subcellularLocation>
        <location evidence="3">Membrane</location>
        <topology evidence="3">Single-pass type II membrane protein</topology>
    </subcellularLocation>
</comment>
<dbReference type="RefSeq" id="WP_135764715.1">
    <property type="nucleotide sequence ID" value="NZ_RQHV01000051.1"/>
</dbReference>
<feature type="domain" description="Peptidase S26" evidence="4">
    <location>
        <begin position="19"/>
        <end position="175"/>
    </location>
</feature>
<dbReference type="InterPro" id="IPR036286">
    <property type="entry name" value="LexA/Signal_pep-like_sf"/>
</dbReference>
<dbReference type="EMBL" id="RQHV01000051">
    <property type="protein sequence ID" value="TGN09423.1"/>
    <property type="molecule type" value="Genomic_DNA"/>
</dbReference>
<sequence length="176" mass="19434">MSKSRQKISVKARFFQVGAPLLIALVLAFIFKLKVLTPLEVSNSFMEPSFSQGKTVYISKLTSVKSLLVGDVVLAKSPLDENSYILARILGKPGDEVSISAREAYRNGNPVSEEIFPRTKSQNLPALPTGKTESDEKPKLIVPEKTFFLLCDNREIGIDSRELGPIPESLIIGKVW</sequence>
<keyword evidence="3 5" id="KW-0378">Hydrolase</keyword>
<keyword evidence="3" id="KW-0645">Protease</keyword>
<comment type="catalytic activity">
    <reaction evidence="3">
        <text>Cleavage of hydrophobic, N-terminal signal or leader sequences from secreted and periplasmic proteins.</text>
        <dbReference type="EC" id="3.4.21.89"/>
    </reaction>
</comment>
<dbReference type="GO" id="GO:0016020">
    <property type="term" value="C:membrane"/>
    <property type="evidence" value="ECO:0007669"/>
    <property type="project" value="UniProtKB-SubCell"/>
</dbReference>
<protein>
    <recommendedName>
        <fullName evidence="2 3">Signal peptidase I</fullName>
        <ecNumber evidence="3">3.4.21.89</ecNumber>
    </recommendedName>
</protein>
<dbReference type="NCBIfam" id="TIGR02227">
    <property type="entry name" value="sigpep_I_bact"/>
    <property type="match status" value="1"/>
</dbReference>
<keyword evidence="3" id="KW-0472">Membrane</keyword>
<dbReference type="Gene3D" id="2.10.109.10">
    <property type="entry name" value="Umud Fragment, subunit A"/>
    <property type="match status" value="1"/>
</dbReference>
<dbReference type="Proteomes" id="UP000298264">
    <property type="component" value="Unassembled WGS sequence"/>
</dbReference>
<dbReference type="GO" id="GO:0006465">
    <property type="term" value="P:signal peptide processing"/>
    <property type="evidence" value="ECO:0007669"/>
    <property type="project" value="InterPro"/>
</dbReference>
<evidence type="ECO:0000256" key="2">
    <source>
        <dbReference type="ARBA" id="ARBA00019232"/>
    </source>
</evidence>
<dbReference type="AlphaFoldDB" id="A0A4R9LM66"/>
<keyword evidence="3" id="KW-1133">Transmembrane helix</keyword>
<keyword evidence="3" id="KW-0812">Transmembrane</keyword>
<dbReference type="PANTHER" id="PTHR43390:SF1">
    <property type="entry name" value="CHLOROPLAST PROCESSING PEPTIDASE"/>
    <property type="match status" value="1"/>
</dbReference>
<dbReference type="GO" id="GO:0004252">
    <property type="term" value="F:serine-type endopeptidase activity"/>
    <property type="evidence" value="ECO:0007669"/>
    <property type="project" value="InterPro"/>
</dbReference>
<evidence type="ECO:0000256" key="3">
    <source>
        <dbReference type="RuleBase" id="RU362042"/>
    </source>
</evidence>
<comment type="similarity">
    <text evidence="1 3">Belongs to the peptidase S26 family.</text>
</comment>
<reference evidence="5" key="1">
    <citation type="journal article" date="2019" name="PLoS Negl. Trop. Dis.">
        <title>Revisiting the worldwide diversity of Leptospira species in the environment.</title>
        <authorList>
            <person name="Vincent A.T."/>
            <person name="Schiettekatte O."/>
            <person name="Bourhy P."/>
            <person name="Veyrier F.J."/>
            <person name="Picardeau M."/>
        </authorList>
    </citation>
    <scope>NUCLEOTIDE SEQUENCE [LARGE SCALE GENOMIC DNA]</scope>
    <source>
        <strain evidence="5">201400974</strain>
    </source>
</reference>
<name>A0A4R9LM66_9LEPT</name>
<keyword evidence="6" id="KW-1185">Reference proteome</keyword>
<evidence type="ECO:0000256" key="1">
    <source>
        <dbReference type="ARBA" id="ARBA00009370"/>
    </source>
</evidence>
<dbReference type="Pfam" id="PF10502">
    <property type="entry name" value="Peptidase_S26"/>
    <property type="match status" value="1"/>
</dbReference>
<dbReference type="InterPro" id="IPR000223">
    <property type="entry name" value="Pept_S26A_signal_pept_1"/>
</dbReference>
<dbReference type="CDD" id="cd06530">
    <property type="entry name" value="S26_SPase_I"/>
    <property type="match status" value="1"/>
</dbReference>
<dbReference type="PRINTS" id="PR00727">
    <property type="entry name" value="LEADERPTASE"/>
</dbReference>
<evidence type="ECO:0000313" key="5">
    <source>
        <dbReference type="EMBL" id="TGN09423.1"/>
    </source>
</evidence>
<evidence type="ECO:0000259" key="4">
    <source>
        <dbReference type="Pfam" id="PF10502"/>
    </source>
</evidence>
<feature type="transmembrane region" description="Helical" evidence="3">
    <location>
        <begin position="12"/>
        <end position="31"/>
    </location>
</feature>
<evidence type="ECO:0000313" key="6">
    <source>
        <dbReference type="Proteomes" id="UP000298264"/>
    </source>
</evidence>
<dbReference type="PANTHER" id="PTHR43390">
    <property type="entry name" value="SIGNAL PEPTIDASE I"/>
    <property type="match status" value="1"/>
</dbReference>
<dbReference type="InterPro" id="IPR019533">
    <property type="entry name" value="Peptidase_S26"/>
</dbReference>
<dbReference type="EC" id="3.4.21.89" evidence="3"/>
<organism evidence="5 6">
    <name type="scientific">Leptospira ilyithenensis</name>
    <dbReference type="NCBI Taxonomy" id="2484901"/>
    <lineage>
        <taxon>Bacteria</taxon>
        <taxon>Pseudomonadati</taxon>
        <taxon>Spirochaetota</taxon>
        <taxon>Spirochaetia</taxon>
        <taxon>Leptospirales</taxon>
        <taxon>Leptospiraceae</taxon>
        <taxon>Leptospira</taxon>
    </lineage>
</organism>